<protein>
    <submittedName>
        <fullName evidence="6">MltA-interacting MipA family protein</fullName>
    </submittedName>
</protein>
<evidence type="ECO:0000256" key="2">
    <source>
        <dbReference type="ARBA" id="ARBA00005722"/>
    </source>
</evidence>
<dbReference type="eggNOG" id="COG3713">
    <property type="taxonomic scope" value="Bacteria"/>
</dbReference>
<accession>D1AMB0</accession>
<name>D1AMB0_SEBTE</name>
<dbReference type="PANTHER" id="PTHR38776:SF1">
    <property type="entry name" value="MLTA-INTERACTING PROTEIN-RELATED"/>
    <property type="match status" value="1"/>
</dbReference>
<dbReference type="KEGG" id="str:Sterm_2639"/>
<organism evidence="6 7">
    <name type="scientific">Sebaldella termitidis (strain ATCC 33386 / NCTC 11300)</name>
    <dbReference type="NCBI Taxonomy" id="526218"/>
    <lineage>
        <taxon>Bacteria</taxon>
        <taxon>Fusobacteriati</taxon>
        <taxon>Fusobacteriota</taxon>
        <taxon>Fusobacteriia</taxon>
        <taxon>Fusobacteriales</taxon>
        <taxon>Leptotrichiaceae</taxon>
        <taxon>Sebaldella</taxon>
    </lineage>
</organism>
<dbReference type="Proteomes" id="UP000000845">
    <property type="component" value="Chromosome"/>
</dbReference>
<dbReference type="HOGENOM" id="CLU_063465_3_0_0"/>
<evidence type="ECO:0000256" key="5">
    <source>
        <dbReference type="ARBA" id="ARBA00023237"/>
    </source>
</evidence>
<reference evidence="6 7" key="2">
    <citation type="journal article" date="2010" name="Stand. Genomic Sci.">
        <title>Complete genome sequence of Sebaldella termitidis type strain (NCTC 11300).</title>
        <authorList>
            <person name="Harmon-Smith M."/>
            <person name="Celia L."/>
            <person name="Chertkov O."/>
            <person name="Lapidus A."/>
            <person name="Copeland A."/>
            <person name="Glavina Del Rio T."/>
            <person name="Nolan M."/>
            <person name="Lucas S."/>
            <person name="Tice H."/>
            <person name="Cheng J.F."/>
            <person name="Han C."/>
            <person name="Detter J.C."/>
            <person name="Bruce D."/>
            <person name="Goodwin L."/>
            <person name="Pitluck S."/>
            <person name="Pati A."/>
            <person name="Liolios K."/>
            <person name="Ivanova N."/>
            <person name="Mavromatis K."/>
            <person name="Mikhailova N."/>
            <person name="Chen A."/>
            <person name="Palaniappan K."/>
            <person name="Land M."/>
            <person name="Hauser L."/>
            <person name="Chang Y.J."/>
            <person name="Jeffries C.D."/>
            <person name="Brettin T."/>
            <person name="Goker M."/>
            <person name="Beck B."/>
            <person name="Bristow J."/>
            <person name="Eisen J.A."/>
            <person name="Markowitz V."/>
            <person name="Hugenholtz P."/>
            <person name="Kyrpides N.C."/>
            <person name="Klenk H.P."/>
            <person name="Chen F."/>
        </authorList>
    </citation>
    <scope>NUCLEOTIDE SEQUENCE [LARGE SCALE GENOMIC DNA]</scope>
    <source>
        <strain evidence="7">ATCC 33386 / NCTC 11300</strain>
    </source>
</reference>
<dbReference type="STRING" id="526218.Sterm_2639"/>
<dbReference type="EMBL" id="CP001739">
    <property type="protein sequence ID" value="ACZ09484.1"/>
    <property type="molecule type" value="Genomic_DNA"/>
</dbReference>
<evidence type="ECO:0000256" key="3">
    <source>
        <dbReference type="ARBA" id="ARBA00022729"/>
    </source>
</evidence>
<gene>
    <name evidence="6" type="ordered locus">Sterm_2639</name>
</gene>
<proteinExistence type="inferred from homology"/>
<sequence>MKKAVILLMFISFFVYSKENFVKIGLGGFFRKDIYNFEDKYQFYPVPAVALQYESFYFIAPLEAGYHFYQNEDLRLTVYGRYNLFTGYDSDDFKDPLKNMDDRKDDLHVGLRGRFFLGPTKLTFTGFISADVLSESNGTLAGLEVAQPVPLGKKTLMAPFINMQYLSQNYTDYYFGITDSESAKLINTDPYTPGSSYKIATGIKGYSNITDNIELVFSGEYNQYSSEVSDSLLTRGSSNFSLLFGLNYKFGF</sequence>
<comment type="similarity">
    <text evidence="2">Belongs to the MipA/OmpV family.</text>
</comment>
<comment type="subcellular location">
    <subcellularLocation>
        <location evidence="1">Cell outer membrane</location>
    </subcellularLocation>
</comment>
<dbReference type="InterPro" id="IPR010583">
    <property type="entry name" value="MipA"/>
</dbReference>
<keyword evidence="3" id="KW-0732">Signal</keyword>
<dbReference type="GO" id="GO:0009279">
    <property type="term" value="C:cell outer membrane"/>
    <property type="evidence" value="ECO:0007669"/>
    <property type="project" value="UniProtKB-SubCell"/>
</dbReference>
<dbReference type="Pfam" id="PF06629">
    <property type="entry name" value="MipA"/>
    <property type="match status" value="1"/>
</dbReference>
<keyword evidence="5" id="KW-0998">Cell outer membrane</keyword>
<dbReference type="RefSeq" id="WP_012862078.1">
    <property type="nucleotide sequence ID" value="NC_013517.1"/>
</dbReference>
<keyword evidence="7" id="KW-1185">Reference proteome</keyword>
<reference evidence="7" key="1">
    <citation type="submission" date="2009-09" db="EMBL/GenBank/DDBJ databases">
        <title>The complete chromosome of Sebaldella termitidis ATCC 33386.</title>
        <authorList>
            <consortium name="US DOE Joint Genome Institute (JGI-PGF)"/>
            <person name="Lucas S."/>
            <person name="Copeland A."/>
            <person name="Lapidus A."/>
            <person name="Glavina del Rio T."/>
            <person name="Dalin E."/>
            <person name="Tice H."/>
            <person name="Bruce D."/>
            <person name="Goodwin L."/>
            <person name="Pitluck S."/>
            <person name="Kyrpides N."/>
            <person name="Mavromatis K."/>
            <person name="Ivanova N."/>
            <person name="Mikhailova N."/>
            <person name="Sims D."/>
            <person name="Meincke L."/>
            <person name="Brettin T."/>
            <person name="Detter J.C."/>
            <person name="Han C."/>
            <person name="Larimer F."/>
            <person name="Land M."/>
            <person name="Hauser L."/>
            <person name="Markowitz V."/>
            <person name="Cheng J.F."/>
            <person name="Hugenholtz P."/>
            <person name="Woyke T."/>
            <person name="Wu D."/>
            <person name="Eisen J.A."/>
        </authorList>
    </citation>
    <scope>NUCLEOTIDE SEQUENCE [LARGE SCALE GENOMIC DNA]</scope>
    <source>
        <strain evidence="7">ATCC 33386 / NCTC 11300</strain>
    </source>
</reference>
<dbReference type="PANTHER" id="PTHR38776">
    <property type="entry name" value="MLTA-INTERACTING PROTEIN-RELATED"/>
    <property type="match status" value="1"/>
</dbReference>
<evidence type="ECO:0000256" key="1">
    <source>
        <dbReference type="ARBA" id="ARBA00004442"/>
    </source>
</evidence>
<evidence type="ECO:0000256" key="4">
    <source>
        <dbReference type="ARBA" id="ARBA00023136"/>
    </source>
</evidence>
<evidence type="ECO:0000313" key="7">
    <source>
        <dbReference type="Proteomes" id="UP000000845"/>
    </source>
</evidence>
<dbReference type="AlphaFoldDB" id="D1AMB0"/>
<keyword evidence="4" id="KW-0472">Membrane</keyword>
<evidence type="ECO:0000313" key="6">
    <source>
        <dbReference type="EMBL" id="ACZ09484.1"/>
    </source>
</evidence>